<evidence type="ECO:0000313" key="1">
    <source>
        <dbReference type="EMBL" id="GLU47113.1"/>
    </source>
</evidence>
<dbReference type="AlphaFoldDB" id="A0A9W6P4U2"/>
<gene>
    <name evidence="1" type="ORF">Nans01_14640</name>
</gene>
<reference evidence="1" key="1">
    <citation type="submission" date="2023-02" db="EMBL/GenBank/DDBJ databases">
        <title>Nocardiopsis ansamitocini NBRC 112285.</title>
        <authorList>
            <person name="Ichikawa N."/>
            <person name="Sato H."/>
            <person name="Tonouchi N."/>
        </authorList>
    </citation>
    <scope>NUCLEOTIDE SEQUENCE</scope>
    <source>
        <strain evidence="1">NBRC 112285</strain>
    </source>
</reference>
<accession>A0A9W6P4U2</accession>
<organism evidence="1 2">
    <name type="scientific">Nocardiopsis ansamitocini</name>
    <dbReference type="NCBI Taxonomy" id="1670832"/>
    <lineage>
        <taxon>Bacteria</taxon>
        <taxon>Bacillati</taxon>
        <taxon>Actinomycetota</taxon>
        <taxon>Actinomycetes</taxon>
        <taxon>Streptosporangiales</taxon>
        <taxon>Nocardiopsidaceae</taxon>
        <taxon>Nocardiopsis</taxon>
    </lineage>
</organism>
<protein>
    <submittedName>
        <fullName evidence="1">Uncharacterized protein</fullName>
    </submittedName>
</protein>
<name>A0A9W6P4U2_9ACTN</name>
<dbReference type="Proteomes" id="UP001165092">
    <property type="component" value="Unassembled WGS sequence"/>
</dbReference>
<keyword evidence="2" id="KW-1185">Reference proteome</keyword>
<dbReference type="RefSeq" id="WP_285758110.1">
    <property type="nucleotide sequence ID" value="NZ_BSQG01000002.1"/>
</dbReference>
<evidence type="ECO:0000313" key="2">
    <source>
        <dbReference type="Proteomes" id="UP001165092"/>
    </source>
</evidence>
<sequence>MSEEQDPTLRLLRVTYGDRWFIRRTERLWIASTRDRDSEHAPTLIETDVEKFVAQLEDPPARVGQFLLSENGIHFTGKQPPGSTGPRPLA</sequence>
<comment type="caution">
    <text evidence="1">The sequence shown here is derived from an EMBL/GenBank/DDBJ whole genome shotgun (WGS) entry which is preliminary data.</text>
</comment>
<proteinExistence type="predicted"/>
<dbReference type="EMBL" id="BSQG01000002">
    <property type="protein sequence ID" value="GLU47113.1"/>
    <property type="molecule type" value="Genomic_DNA"/>
</dbReference>